<dbReference type="NCBIfam" id="TIGR00234">
    <property type="entry name" value="tyrS"/>
    <property type="match status" value="1"/>
</dbReference>
<comment type="similarity">
    <text evidence="8">Belongs to the class-I aminoacyl-tRNA synthetase family. TyrS type 1 subfamily.</text>
</comment>
<comment type="catalytic activity">
    <reaction evidence="7 8">
        <text>tRNA(Tyr) + L-tyrosine + ATP = L-tyrosyl-tRNA(Tyr) + AMP + diphosphate + H(+)</text>
        <dbReference type="Rhea" id="RHEA:10220"/>
        <dbReference type="Rhea" id="RHEA-COMP:9706"/>
        <dbReference type="Rhea" id="RHEA-COMP:9707"/>
        <dbReference type="ChEBI" id="CHEBI:15378"/>
        <dbReference type="ChEBI" id="CHEBI:30616"/>
        <dbReference type="ChEBI" id="CHEBI:33019"/>
        <dbReference type="ChEBI" id="CHEBI:58315"/>
        <dbReference type="ChEBI" id="CHEBI:78442"/>
        <dbReference type="ChEBI" id="CHEBI:78536"/>
        <dbReference type="ChEBI" id="CHEBI:456215"/>
        <dbReference type="EC" id="6.1.1.1"/>
    </reaction>
</comment>
<evidence type="ECO:0000313" key="11">
    <source>
        <dbReference type="EMBL" id="SDB11356.1"/>
    </source>
</evidence>
<dbReference type="InterPro" id="IPR036986">
    <property type="entry name" value="S4_RNA-bd_sf"/>
</dbReference>
<name>A0A1G6ASI9_9HYPH</name>
<accession>A0A1G6ASI9</accession>
<dbReference type="GO" id="GO:0006437">
    <property type="term" value="P:tyrosyl-tRNA aminoacylation"/>
    <property type="evidence" value="ECO:0007669"/>
    <property type="project" value="UniProtKB-UniRule"/>
</dbReference>
<dbReference type="InterPro" id="IPR014729">
    <property type="entry name" value="Rossmann-like_a/b/a_fold"/>
</dbReference>
<dbReference type="Proteomes" id="UP000199071">
    <property type="component" value="Unassembled WGS sequence"/>
</dbReference>
<evidence type="ECO:0000256" key="3">
    <source>
        <dbReference type="ARBA" id="ARBA00022840"/>
    </source>
</evidence>
<feature type="short sequence motif" description="'HIGH' region" evidence="8">
    <location>
        <begin position="42"/>
        <end position="51"/>
    </location>
</feature>
<keyword evidence="6 8" id="KW-0030">Aminoacyl-tRNA synthetase</keyword>
<dbReference type="GO" id="GO:0005829">
    <property type="term" value="C:cytosol"/>
    <property type="evidence" value="ECO:0007669"/>
    <property type="project" value="TreeGrafter"/>
</dbReference>
<dbReference type="Gene3D" id="3.10.290.10">
    <property type="entry name" value="RNA-binding S4 domain"/>
    <property type="match status" value="1"/>
</dbReference>
<gene>
    <name evidence="8" type="primary">tyrS</name>
    <name evidence="11" type="ORF">SAMN02982931_00820</name>
</gene>
<feature type="binding site" evidence="8">
    <location>
        <position position="37"/>
    </location>
    <ligand>
        <name>L-tyrosine</name>
        <dbReference type="ChEBI" id="CHEBI:58315"/>
    </ligand>
</feature>
<dbReference type="CDD" id="cd00165">
    <property type="entry name" value="S4"/>
    <property type="match status" value="1"/>
</dbReference>
<reference evidence="11 12" key="1">
    <citation type="submission" date="2016-10" db="EMBL/GenBank/DDBJ databases">
        <authorList>
            <person name="de Groot N.N."/>
        </authorList>
    </citation>
    <scope>NUCLEOTIDE SEQUENCE [LARGE SCALE GENOMIC DNA]</scope>
    <source>
        <strain evidence="11 12">ATCC 35022</strain>
    </source>
</reference>
<feature type="binding site" evidence="8">
    <location>
        <position position="237"/>
    </location>
    <ligand>
        <name>ATP</name>
        <dbReference type="ChEBI" id="CHEBI:30616"/>
    </ligand>
</feature>
<dbReference type="STRING" id="665467.SAMN02982931_00820"/>
<evidence type="ECO:0000256" key="9">
    <source>
        <dbReference type="PROSITE-ProRule" id="PRU00182"/>
    </source>
</evidence>
<dbReference type="InterPro" id="IPR024088">
    <property type="entry name" value="Tyr-tRNA-ligase_bac-type"/>
</dbReference>
<dbReference type="HAMAP" id="MF_02006">
    <property type="entry name" value="Tyr_tRNA_synth_type1"/>
    <property type="match status" value="1"/>
</dbReference>
<dbReference type="EC" id="6.1.1.1" evidence="8"/>
<dbReference type="AlphaFoldDB" id="A0A1G6ASI9"/>
<dbReference type="SUPFAM" id="SSF52374">
    <property type="entry name" value="Nucleotidylyl transferase"/>
    <property type="match status" value="1"/>
</dbReference>
<keyword evidence="4 9" id="KW-0694">RNA-binding</keyword>
<evidence type="ECO:0000259" key="10">
    <source>
        <dbReference type="Pfam" id="PF22421"/>
    </source>
</evidence>
<comment type="subunit">
    <text evidence="8">Homodimer.</text>
</comment>
<dbReference type="GO" id="GO:0005524">
    <property type="term" value="F:ATP binding"/>
    <property type="evidence" value="ECO:0007669"/>
    <property type="project" value="UniProtKB-UniRule"/>
</dbReference>
<dbReference type="Pfam" id="PF22421">
    <property type="entry name" value="SYY_C-terminal"/>
    <property type="match status" value="1"/>
</dbReference>
<keyword evidence="5 8" id="KW-0648">Protein biosynthesis</keyword>
<dbReference type="SUPFAM" id="SSF55174">
    <property type="entry name" value="Alpha-L RNA-binding motif"/>
    <property type="match status" value="1"/>
</dbReference>
<dbReference type="EMBL" id="FMXQ01000002">
    <property type="protein sequence ID" value="SDB11356.1"/>
    <property type="molecule type" value="Genomic_DNA"/>
</dbReference>
<protein>
    <recommendedName>
        <fullName evidence="8">Tyrosine--tRNA ligase</fullName>
        <ecNumber evidence="8">6.1.1.1</ecNumber>
    </recommendedName>
    <alternativeName>
        <fullName evidence="8">Tyrosyl-tRNA synthetase</fullName>
        <shortName evidence="8">TyrRS</shortName>
    </alternativeName>
</protein>
<dbReference type="InterPro" id="IPR002305">
    <property type="entry name" value="aa-tRNA-synth_Ic"/>
</dbReference>
<feature type="domain" description="Tyrosine--tRNA ligase SYY-like C-terminal" evidence="10">
    <location>
        <begin position="334"/>
        <end position="411"/>
    </location>
</feature>
<evidence type="ECO:0000313" key="12">
    <source>
        <dbReference type="Proteomes" id="UP000199071"/>
    </source>
</evidence>
<dbReference type="CDD" id="cd00805">
    <property type="entry name" value="TyrRS_core"/>
    <property type="match status" value="1"/>
</dbReference>
<dbReference type="GO" id="GO:0004831">
    <property type="term" value="F:tyrosine-tRNA ligase activity"/>
    <property type="evidence" value="ECO:0007669"/>
    <property type="project" value="UniProtKB-UniRule"/>
</dbReference>
<comment type="subcellular location">
    <subcellularLocation>
        <location evidence="8">Cytoplasm</location>
    </subcellularLocation>
</comment>
<dbReference type="FunFam" id="1.10.240.10:FF:000001">
    <property type="entry name" value="Tyrosine--tRNA ligase"/>
    <property type="match status" value="1"/>
</dbReference>
<evidence type="ECO:0000256" key="4">
    <source>
        <dbReference type="ARBA" id="ARBA00022884"/>
    </source>
</evidence>
<dbReference type="PROSITE" id="PS50889">
    <property type="entry name" value="S4"/>
    <property type="match status" value="1"/>
</dbReference>
<keyword evidence="1 8" id="KW-0436">Ligase</keyword>
<dbReference type="GO" id="GO:0003723">
    <property type="term" value="F:RNA binding"/>
    <property type="evidence" value="ECO:0007669"/>
    <property type="project" value="UniProtKB-KW"/>
</dbReference>
<keyword evidence="3 8" id="KW-0067">ATP-binding</keyword>
<evidence type="ECO:0000256" key="2">
    <source>
        <dbReference type="ARBA" id="ARBA00022741"/>
    </source>
</evidence>
<sequence length="414" mass="44947">MFKSDFLRVFEERGFIHQCSDPAGLDALAIEGPVSGYIGFDCTASSLHVGSLLQIMKLRWMQKTGHKPIALMGSGTTRVGDPTGKDESRKVLTDTEIAANKNGIRTVFDRFLDFGDGPGDALMVDNADWLLGLNYIDFLRDVGRHVSVNQMIQRDSVKLRLEREQHLSFLEFNYMILQGYDFVELARRVGCRLQLGGSDQWGNIVAGIDLGRRMENVELFALTSPLITTSSGAKMGKTASGAVWLNADLVSPYEYWQFWRNTEDADVGRFLKLFTELPLDEIARLEALGGAEINEAKKVLATEATALLHGPEAAAEASDAARRTFEEGAVAAALPTITVAAADLDAGIAVLGLFVEAGLASSNGEARRAIRGGGLRINDAPVTDEKAVVTADALVDGTVKLSHGRKKHVLVRPE</sequence>
<evidence type="ECO:0000256" key="7">
    <source>
        <dbReference type="ARBA" id="ARBA00048248"/>
    </source>
</evidence>
<evidence type="ECO:0000256" key="8">
    <source>
        <dbReference type="HAMAP-Rule" id="MF_02006"/>
    </source>
</evidence>
<evidence type="ECO:0000256" key="5">
    <source>
        <dbReference type="ARBA" id="ARBA00022917"/>
    </source>
</evidence>
<feature type="binding site" evidence="8">
    <location>
        <position position="174"/>
    </location>
    <ligand>
        <name>L-tyrosine</name>
        <dbReference type="ChEBI" id="CHEBI:58315"/>
    </ligand>
</feature>
<evidence type="ECO:0000256" key="1">
    <source>
        <dbReference type="ARBA" id="ARBA00022598"/>
    </source>
</evidence>
<dbReference type="InterPro" id="IPR002307">
    <property type="entry name" value="Tyr-tRNA-ligase"/>
</dbReference>
<dbReference type="PANTHER" id="PTHR11766:SF0">
    <property type="entry name" value="TYROSINE--TRNA LIGASE, MITOCHONDRIAL"/>
    <property type="match status" value="1"/>
</dbReference>
<comment type="function">
    <text evidence="8">Catalyzes the attachment of tyrosine to tRNA(Tyr) in a two-step reaction: tyrosine is first activated by ATP to form Tyr-AMP and then transferred to the acceptor end of tRNA(Tyr).</text>
</comment>
<evidence type="ECO:0000256" key="6">
    <source>
        <dbReference type="ARBA" id="ARBA00023146"/>
    </source>
</evidence>
<feature type="binding site" evidence="8">
    <location>
        <position position="178"/>
    </location>
    <ligand>
        <name>L-tyrosine</name>
        <dbReference type="ChEBI" id="CHEBI:58315"/>
    </ligand>
</feature>
<organism evidence="11 12">
    <name type="scientific">Bauldia litoralis</name>
    <dbReference type="NCBI Taxonomy" id="665467"/>
    <lineage>
        <taxon>Bacteria</taxon>
        <taxon>Pseudomonadati</taxon>
        <taxon>Pseudomonadota</taxon>
        <taxon>Alphaproteobacteria</taxon>
        <taxon>Hyphomicrobiales</taxon>
        <taxon>Kaistiaceae</taxon>
        <taxon>Bauldia</taxon>
    </lineage>
</organism>
<dbReference type="RefSeq" id="WP_090874969.1">
    <property type="nucleotide sequence ID" value="NZ_FMXQ01000002.1"/>
</dbReference>
<dbReference type="Pfam" id="PF00579">
    <property type="entry name" value="tRNA-synt_1b"/>
    <property type="match status" value="1"/>
</dbReference>
<keyword evidence="12" id="KW-1185">Reference proteome</keyword>
<keyword evidence="8" id="KW-0963">Cytoplasm</keyword>
<dbReference type="Gene3D" id="3.40.50.620">
    <property type="entry name" value="HUPs"/>
    <property type="match status" value="1"/>
</dbReference>
<dbReference type="Gene3D" id="1.10.240.10">
    <property type="entry name" value="Tyrosyl-Transfer RNA Synthetase"/>
    <property type="match status" value="1"/>
</dbReference>
<dbReference type="PANTHER" id="PTHR11766">
    <property type="entry name" value="TYROSYL-TRNA SYNTHETASE"/>
    <property type="match status" value="1"/>
</dbReference>
<dbReference type="InterPro" id="IPR054608">
    <property type="entry name" value="SYY-like_C"/>
</dbReference>
<keyword evidence="2 8" id="KW-0547">Nucleotide-binding</keyword>
<dbReference type="OrthoDB" id="9804243at2"/>
<feature type="short sequence motif" description="'KMSKS' region" evidence="8">
    <location>
        <begin position="234"/>
        <end position="238"/>
    </location>
</feature>
<dbReference type="PRINTS" id="PR01040">
    <property type="entry name" value="TRNASYNTHTYR"/>
</dbReference>
<proteinExistence type="inferred from homology"/>
<dbReference type="InterPro" id="IPR024107">
    <property type="entry name" value="Tyr-tRNA-ligase_bac_1"/>
</dbReference>